<evidence type="ECO:0000313" key="1">
    <source>
        <dbReference type="EMBL" id="GJD93189.1"/>
    </source>
</evidence>
<name>A0ABQ4RR42_9HYPH</name>
<gene>
    <name evidence="1" type="ORF">OCOJLMKI_0379</name>
</gene>
<comment type="caution">
    <text evidence="1">The sequence shown here is derived from an EMBL/GenBank/DDBJ whole genome shotgun (WGS) entry which is preliminary data.</text>
</comment>
<evidence type="ECO:0000313" key="2">
    <source>
        <dbReference type="Proteomes" id="UP001055125"/>
    </source>
</evidence>
<keyword evidence="2" id="KW-1185">Reference proteome</keyword>
<reference evidence="1" key="2">
    <citation type="submission" date="2021-08" db="EMBL/GenBank/DDBJ databases">
        <authorList>
            <person name="Tani A."/>
            <person name="Ola A."/>
            <person name="Ogura Y."/>
            <person name="Katsura K."/>
            <person name="Hayashi T."/>
        </authorList>
    </citation>
    <scope>NUCLEOTIDE SEQUENCE</scope>
    <source>
        <strain evidence="1">DSM 19015</strain>
    </source>
</reference>
<dbReference type="RefSeq" id="WP_238242396.1">
    <property type="nucleotide sequence ID" value="NZ_BPQP01000006.1"/>
</dbReference>
<dbReference type="Proteomes" id="UP001055125">
    <property type="component" value="Unassembled WGS sequence"/>
</dbReference>
<reference evidence="1" key="1">
    <citation type="journal article" date="2021" name="Front. Microbiol.">
        <title>Comprehensive Comparative Genomics and Phenotyping of Methylobacterium Species.</title>
        <authorList>
            <person name="Alessa O."/>
            <person name="Ogura Y."/>
            <person name="Fujitani Y."/>
            <person name="Takami H."/>
            <person name="Hayashi T."/>
            <person name="Sahin N."/>
            <person name="Tani A."/>
        </authorList>
    </citation>
    <scope>NUCLEOTIDE SEQUENCE</scope>
    <source>
        <strain evidence="1">DSM 19015</strain>
    </source>
</reference>
<organism evidence="1 2">
    <name type="scientific">Methylobacterium iners</name>
    <dbReference type="NCBI Taxonomy" id="418707"/>
    <lineage>
        <taxon>Bacteria</taxon>
        <taxon>Pseudomonadati</taxon>
        <taxon>Pseudomonadota</taxon>
        <taxon>Alphaproteobacteria</taxon>
        <taxon>Hyphomicrobiales</taxon>
        <taxon>Methylobacteriaceae</taxon>
        <taxon>Methylobacterium</taxon>
    </lineage>
</organism>
<sequence>MKPGQHIVRLAAVMIAMIIAYALPSVAWAHGGHDYHHPAVAETQAAPDVAATPAPRSQTAETIPSSAGSAIATEAAAFPFAAAWQGAASLALNGSVKANDGGKGCGPGACQGSCCGPMTCCVTGILTGSASLPARAFGHVRMVPNDVAVVSGLGPEALPEPPRPLA</sequence>
<accession>A0ABQ4RR42</accession>
<dbReference type="EMBL" id="BPQP01000006">
    <property type="protein sequence ID" value="GJD93189.1"/>
    <property type="molecule type" value="Genomic_DNA"/>
</dbReference>
<protein>
    <submittedName>
        <fullName evidence="1">Uncharacterized protein</fullName>
    </submittedName>
</protein>
<proteinExistence type="predicted"/>